<dbReference type="GO" id="GO:0000976">
    <property type="term" value="F:transcription cis-regulatory region binding"/>
    <property type="evidence" value="ECO:0007669"/>
    <property type="project" value="TreeGrafter"/>
</dbReference>
<evidence type="ECO:0000256" key="3">
    <source>
        <dbReference type="ARBA" id="ARBA00023125"/>
    </source>
</evidence>
<keyword evidence="4" id="KW-0804">Transcription</keyword>
<proteinExistence type="inferred from homology"/>
<name>A0A1E5D414_9VIBR</name>
<comment type="caution">
    <text evidence="6">The sequence shown here is derived from an EMBL/GenBank/DDBJ whole genome shotgun (WGS) entry which is preliminary data.</text>
</comment>
<protein>
    <submittedName>
        <fullName evidence="6">LysR family transcriptional regulator</fullName>
    </submittedName>
</protein>
<comment type="similarity">
    <text evidence="1">Belongs to the LysR transcriptional regulatory family.</text>
</comment>
<dbReference type="EMBL" id="AJYW02000051">
    <property type="protein sequence ID" value="OEE78291.1"/>
    <property type="molecule type" value="Genomic_DNA"/>
</dbReference>
<dbReference type="Proteomes" id="UP000094165">
    <property type="component" value="Unassembled WGS sequence"/>
</dbReference>
<dbReference type="PRINTS" id="PR00039">
    <property type="entry name" value="HTHLYSR"/>
</dbReference>
<keyword evidence="7" id="KW-1185">Reference proteome</keyword>
<dbReference type="InterPro" id="IPR036388">
    <property type="entry name" value="WH-like_DNA-bd_sf"/>
</dbReference>
<keyword evidence="3" id="KW-0238">DNA-binding</keyword>
<dbReference type="Pfam" id="PF00126">
    <property type="entry name" value="HTH_1"/>
    <property type="match status" value="1"/>
</dbReference>
<evidence type="ECO:0000256" key="2">
    <source>
        <dbReference type="ARBA" id="ARBA00023015"/>
    </source>
</evidence>
<dbReference type="InterPro" id="IPR036390">
    <property type="entry name" value="WH_DNA-bd_sf"/>
</dbReference>
<dbReference type="PANTHER" id="PTHR30126">
    <property type="entry name" value="HTH-TYPE TRANSCRIPTIONAL REGULATOR"/>
    <property type="match status" value="1"/>
</dbReference>
<evidence type="ECO:0000313" key="6">
    <source>
        <dbReference type="EMBL" id="OEE78291.1"/>
    </source>
</evidence>
<dbReference type="PANTHER" id="PTHR30126:SF99">
    <property type="entry name" value="TRANSCRIPTIONAL REGULATOR LYSR FAMILY"/>
    <property type="match status" value="1"/>
</dbReference>
<gene>
    <name evidence="6" type="ORF">A130_03335</name>
</gene>
<dbReference type="Pfam" id="PF03466">
    <property type="entry name" value="LysR_substrate"/>
    <property type="match status" value="1"/>
</dbReference>
<dbReference type="AlphaFoldDB" id="A0A1E5D414"/>
<keyword evidence="2" id="KW-0805">Transcription regulation</keyword>
<evidence type="ECO:0000259" key="5">
    <source>
        <dbReference type="PROSITE" id="PS50931"/>
    </source>
</evidence>
<accession>A0A1E5D414</accession>
<sequence>MAALNPQWLETFKVLVEVGHFTQTAEKLYMTQPGVSQHIKKLELACGHELLKREGKSFELTEQGQQVYDYALTQSLRELELLESLSFDDPQSGECRLACSGALALLMYPQLISLQKQYPELTAHIEAAPNHKILDDIQSGSIDLGVVTHIPTPSLFQSKKFASEPLCLILPRQYQDLPITPELLVQLGLVKHPDAEHYLSLYFDLCGDKKLAALNSDSFPVVSYINQIGQILLPISQGIGFTVLPQSAVEMFAERHFLHVHTPSETVLETLYLVQKRNRQLPERYVMIKEVFKQSLQRESEKEDASK</sequence>
<dbReference type="InterPro" id="IPR005119">
    <property type="entry name" value="LysR_subst-bd"/>
</dbReference>
<dbReference type="SUPFAM" id="SSF53850">
    <property type="entry name" value="Periplasmic binding protein-like II"/>
    <property type="match status" value="1"/>
</dbReference>
<dbReference type="PROSITE" id="PS50931">
    <property type="entry name" value="HTH_LYSR"/>
    <property type="match status" value="1"/>
</dbReference>
<dbReference type="GO" id="GO:0003700">
    <property type="term" value="F:DNA-binding transcription factor activity"/>
    <property type="evidence" value="ECO:0007669"/>
    <property type="project" value="InterPro"/>
</dbReference>
<dbReference type="Gene3D" id="1.10.10.10">
    <property type="entry name" value="Winged helix-like DNA-binding domain superfamily/Winged helix DNA-binding domain"/>
    <property type="match status" value="1"/>
</dbReference>
<dbReference type="Gene3D" id="3.40.190.10">
    <property type="entry name" value="Periplasmic binding protein-like II"/>
    <property type="match status" value="2"/>
</dbReference>
<dbReference type="CDD" id="cd05466">
    <property type="entry name" value="PBP2_LTTR_substrate"/>
    <property type="match status" value="1"/>
</dbReference>
<evidence type="ECO:0000313" key="7">
    <source>
        <dbReference type="Proteomes" id="UP000094165"/>
    </source>
</evidence>
<organism evidence="6 7">
    <name type="scientific">Vibrio genomosp. F6 str. FF-238</name>
    <dbReference type="NCBI Taxonomy" id="1191298"/>
    <lineage>
        <taxon>Bacteria</taxon>
        <taxon>Pseudomonadati</taxon>
        <taxon>Pseudomonadota</taxon>
        <taxon>Gammaproteobacteria</taxon>
        <taxon>Vibrionales</taxon>
        <taxon>Vibrionaceae</taxon>
        <taxon>Vibrio</taxon>
    </lineage>
</organism>
<evidence type="ECO:0000256" key="4">
    <source>
        <dbReference type="ARBA" id="ARBA00023163"/>
    </source>
</evidence>
<evidence type="ECO:0000256" key="1">
    <source>
        <dbReference type="ARBA" id="ARBA00009437"/>
    </source>
</evidence>
<dbReference type="SUPFAM" id="SSF46785">
    <property type="entry name" value="Winged helix' DNA-binding domain"/>
    <property type="match status" value="1"/>
</dbReference>
<dbReference type="RefSeq" id="WP_017054761.1">
    <property type="nucleotide sequence ID" value="NZ_AJYW02000051.1"/>
</dbReference>
<feature type="domain" description="HTH lysR-type" evidence="5">
    <location>
        <begin position="4"/>
        <end position="61"/>
    </location>
</feature>
<reference evidence="6 7" key="1">
    <citation type="journal article" date="2012" name="Science">
        <title>Ecological populations of bacteria act as socially cohesive units of antibiotic production and resistance.</title>
        <authorList>
            <person name="Cordero O.X."/>
            <person name="Wildschutte H."/>
            <person name="Kirkup B."/>
            <person name="Proehl S."/>
            <person name="Ngo L."/>
            <person name="Hussain F."/>
            <person name="Le Roux F."/>
            <person name="Mincer T."/>
            <person name="Polz M.F."/>
        </authorList>
    </citation>
    <scope>NUCLEOTIDE SEQUENCE [LARGE SCALE GENOMIC DNA]</scope>
    <source>
        <strain evidence="6 7">FF-238</strain>
    </source>
</reference>
<dbReference type="InterPro" id="IPR000847">
    <property type="entry name" value="LysR_HTH_N"/>
</dbReference>